<dbReference type="AlphaFoldDB" id="D5RM88"/>
<evidence type="ECO:0000259" key="1">
    <source>
        <dbReference type="Pfam" id="PF06890"/>
    </source>
</evidence>
<dbReference type="RefSeq" id="WP_007004616.1">
    <property type="nucleotide sequence ID" value="NZ_GG770779.1"/>
</dbReference>
<proteinExistence type="predicted"/>
<reference evidence="2 3" key="1">
    <citation type="submission" date="2010-04" db="EMBL/GenBank/DDBJ databases">
        <authorList>
            <person name="Qin X."/>
            <person name="Bachman B."/>
            <person name="Battles P."/>
            <person name="Bell A."/>
            <person name="Bess C."/>
            <person name="Bickham C."/>
            <person name="Chaboub L."/>
            <person name="Chen D."/>
            <person name="Coyle M."/>
            <person name="Deiros D.R."/>
            <person name="Dinh H."/>
            <person name="Forbes L."/>
            <person name="Fowler G."/>
            <person name="Francisco L."/>
            <person name="Fu Q."/>
            <person name="Gubbala S."/>
            <person name="Hale W."/>
            <person name="Han Y."/>
            <person name="Hemphill L."/>
            <person name="Highlander S.K."/>
            <person name="Hirani K."/>
            <person name="Hogues M."/>
            <person name="Jackson L."/>
            <person name="Jakkamsetti A."/>
            <person name="Javaid M."/>
            <person name="Jiang H."/>
            <person name="Korchina V."/>
            <person name="Kovar C."/>
            <person name="Lara F."/>
            <person name="Lee S."/>
            <person name="Mata R."/>
            <person name="Mathew T."/>
            <person name="Moen C."/>
            <person name="Morales K."/>
            <person name="Munidasa M."/>
            <person name="Nazareth L."/>
            <person name="Ngo R."/>
            <person name="Nguyen L."/>
            <person name="Okwuonu G."/>
            <person name="Ongeri F."/>
            <person name="Patil S."/>
            <person name="Petrosino J."/>
            <person name="Pham C."/>
            <person name="Pham P."/>
            <person name="Pu L.-L."/>
            <person name="Puazo M."/>
            <person name="Raj R."/>
            <person name="Reid J."/>
            <person name="Rouhana J."/>
            <person name="Saada N."/>
            <person name="Shang Y."/>
            <person name="Simmons D."/>
            <person name="Thornton R."/>
            <person name="Warren J."/>
            <person name="Weissenberger G."/>
            <person name="Zhang J."/>
            <person name="Zhang L."/>
            <person name="Zhou C."/>
            <person name="Zhu D."/>
            <person name="Muzny D."/>
            <person name="Worley K."/>
            <person name="Gibbs R."/>
        </authorList>
    </citation>
    <scope>NUCLEOTIDE SEQUENCE [LARGE SCALE GENOMIC DNA]</scope>
    <source>
        <strain evidence="2 3">ATCC 49957</strain>
    </source>
</reference>
<organism evidence="2 3">
    <name type="scientific">Pseudoroseomonas cervicalis ATCC 49957</name>
    <dbReference type="NCBI Taxonomy" id="525371"/>
    <lineage>
        <taxon>Bacteria</taxon>
        <taxon>Pseudomonadati</taxon>
        <taxon>Pseudomonadota</taxon>
        <taxon>Alphaproteobacteria</taxon>
        <taxon>Acetobacterales</taxon>
        <taxon>Roseomonadaceae</taxon>
        <taxon>Roseomonas</taxon>
    </lineage>
</organism>
<dbReference type="EMBL" id="ADVL01000353">
    <property type="protein sequence ID" value="EFH11581.1"/>
    <property type="molecule type" value="Genomic_DNA"/>
</dbReference>
<dbReference type="Proteomes" id="UP000005324">
    <property type="component" value="Unassembled WGS sequence"/>
</dbReference>
<protein>
    <submittedName>
        <fullName evidence="2">Bacteriophage Mu Gp45 protein</fullName>
    </submittedName>
</protein>
<accession>D5RM88</accession>
<comment type="caution">
    <text evidence="2">The sequence shown here is derived from an EMBL/GenBank/DDBJ whole genome shotgun (WGS) entry which is preliminary data.</text>
</comment>
<feature type="domain" description="Bacteriophage Mu Gp45 N-terminal" evidence="1">
    <location>
        <begin position="18"/>
        <end position="80"/>
    </location>
</feature>
<dbReference type="Pfam" id="PF06890">
    <property type="entry name" value="Phage_Mu_Gp45"/>
    <property type="match status" value="1"/>
</dbReference>
<evidence type="ECO:0000313" key="2">
    <source>
        <dbReference type="EMBL" id="EFH11581.1"/>
    </source>
</evidence>
<keyword evidence="3" id="KW-1185">Reference proteome</keyword>
<name>D5RM88_9PROT</name>
<gene>
    <name evidence="2" type="ORF">HMPREF0731_2199</name>
</gene>
<dbReference type="HOGENOM" id="CLU_108409_1_0_5"/>
<sequence>MLDPEAEALRRGGAQLAHVVAVRDGGAVQELDAEAVGGQVRAAVEVLQMFGVASRPAPGALALLLAVGGDQGHLVALPIGSPEQRFGGLAEGESVLYGADGSRVVIRQGGVIEVQAGSVVRIAAPGVVVEAPQGVTIVGDVHVTGSITATAAVSDANGSMQEMRDRYNAHQGHGSGGGPSPQMT</sequence>
<evidence type="ECO:0000313" key="3">
    <source>
        <dbReference type="Proteomes" id="UP000005324"/>
    </source>
</evidence>
<dbReference type="InterPro" id="IPR053861">
    <property type="entry name" value="Phage_Mu_Gp45_N"/>
</dbReference>
<dbReference type="OrthoDB" id="8449472at2"/>